<dbReference type="RefSeq" id="WP_106773922.1">
    <property type="nucleotide sequence ID" value="NZ_PXYK01000020.1"/>
</dbReference>
<reference evidence="4 5" key="1">
    <citation type="submission" date="2018-03" db="EMBL/GenBank/DDBJ databases">
        <title>The draft genome of Mesorhizobium sp. 6GN-30.</title>
        <authorList>
            <person name="Liu L."/>
            <person name="Li L."/>
            <person name="Wang T."/>
            <person name="Zhang X."/>
            <person name="Liang L."/>
        </authorList>
    </citation>
    <scope>NUCLEOTIDE SEQUENCE [LARGE SCALE GENOMIC DNA]</scope>
    <source>
        <strain evidence="4 5">6GN30</strain>
    </source>
</reference>
<dbReference type="InterPro" id="IPR020556">
    <property type="entry name" value="Amidase_CS"/>
</dbReference>
<evidence type="ECO:0000259" key="3">
    <source>
        <dbReference type="Pfam" id="PF01425"/>
    </source>
</evidence>
<feature type="domain" description="Amidase" evidence="3">
    <location>
        <begin position="26"/>
        <end position="448"/>
    </location>
</feature>
<protein>
    <recommendedName>
        <fullName evidence="2">Indoleacetamide hydrolase</fullName>
    </recommendedName>
</protein>
<dbReference type="PROSITE" id="PS00571">
    <property type="entry name" value="AMIDASES"/>
    <property type="match status" value="1"/>
</dbReference>
<evidence type="ECO:0000256" key="2">
    <source>
        <dbReference type="ARBA" id="ARBA00021874"/>
    </source>
</evidence>
<accession>A0A2P7S2M4</accession>
<evidence type="ECO:0000313" key="5">
    <source>
        <dbReference type="Proteomes" id="UP000241229"/>
    </source>
</evidence>
<gene>
    <name evidence="4" type="ORF">C7I84_19675</name>
</gene>
<organism evidence="4 5">
    <name type="scientific">Kumtagia ephedrae</name>
    <dbReference type="NCBI Taxonomy" id="2116701"/>
    <lineage>
        <taxon>Bacteria</taxon>
        <taxon>Pseudomonadati</taxon>
        <taxon>Pseudomonadota</taxon>
        <taxon>Alphaproteobacteria</taxon>
        <taxon>Hyphomicrobiales</taxon>
        <taxon>Phyllobacteriaceae</taxon>
        <taxon>Kumtagia</taxon>
    </lineage>
</organism>
<dbReference type="PANTHER" id="PTHR11895:SF76">
    <property type="entry name" value="INDOLEACETAMIDE HYDROLASE"/>
    <property type="match status" value="1"/>
</dbReference>
<name>A0A2P7S2M4_9HYPH</name>
<dbReference type="AlphaFoldDB" id="A0A2P7S2M4"/>
<dbReference type="Gene3D" id="3.90.1300.10">
    <property type="entry name" value="Amidase signature (AS) domain"/>
    <property type="match status" value="1"/>
</dbReference>
<dbReference type="InterPro" id="IPR023631">
    <property type="entry name" value="Amidase_dom"/>
</dbReference>
<dbReference type="OrthoDB" id="9814821at2"/>
<comment type="function">
    <text evidence="1">Hydrolyzes indole-3-acetamide (IAM) into indole-3-acetic acid (IAA).</text>
</comment>
<dbReference type="SUPFAM" id="SSF75304">
    <property type="entry name" value="Amidase signature (AS) enzymes"/>
    <property type="match status" value="1"/>
</dbReference>
<sequence length="472" mass="49776">MSDEAWTWSAVAAVERLRSGAVSPRELLESLRRRVEAVDGKVNALPTRCFERAGREAARLEALPPGERGRFAGLPWPIKDSAAVAGVRTTWGSLAYADHVPEDSDYVVEAIEAEGGVVFAKSNTPEFEAGANTFNEVFGRTLNPWNPARSAGGSSGGAAVAVATGMAFLAQGSDFACSLRYPAAFCNVVGLRPTPGVVPQGPGALPHQVLSVMGPLARDVADAALALDGMARFEPRDPLSFPRGGGSYLKAARAPRKPVRAAFSMTLGLAAVDEPVRTTVLEAVGRLASAGLAVEEAHPDLAAGDRAFRTLRAFQFAALRREALERHRDRLKPEVVWNIEEGLKLTAADLAGAEAGRASVRLAMLDFLDTHGVLITPTAPVEPFPVEQRFVGEVDGQKLATYLDWLTLGYAVTICGCPAISIPCGRSAGGLPVGLQLVGKPYGEAELLAAGAWCEALLGQSLARPIDPAERA</sequence>
<dbReference type="GO" id="GO:0003824">
    <property type="term" value="F:catalytic activity"/>
    <property type="evidence" value="ECO:0007669"/>
    <property type="project" value="InterPro"/>
</dbReference>
<dbReference type="Proteomes" id="UP000241229">
    <property type="component" value="Unassembled WGS sequence"/>
</dbReference>
<comment type="caution">
    <text evidence="4">The sequence shown here is derived from an EMBL/GenBank/DDBJ whole genome shotgun (WGS) entry which is preliminary data.</text>
</comment>
<dbReference type="EMBL" id="PXYK01000020">
    <property type="protein sequence ID" value="PSJ56728.1"/>
    <property type="molecule type" value="Genomic_DNA"/>
</dbReference>
<proteinExistence type="predicted"/>
<dbReference type="InterPro" id="IPR036928">
    <property type="entry name" value="AS_sf"/>
</dbReference>
<evidence type="ECO:0000256" key="1">
    <source>
        <dbReference type="ARBA" id="ARBA00003871"/>
    </source>
</evidence>
<dbReference type="Pfam" id="PF01425">
    <property type="entry name" value="Amidase"/>
    <property type="match status" value="1"/>
</dbReference>
<dbReference type="InterPro" id="IPR000120">
    <property type="entry name" value="Amidase"/>
</dbReference>
<evidence type="ECO:0000313" key="4">
    <source>
        <dbReference type="EMBL" id="PSJ56728.1"/>
    </source>
</evidence>
<dbReference type="PANTHER" id="PTHR11895">
    <property type="entry name" value="TRANSAMIDASE"/>
    <property type="match status" value="1"/>
</dbReference>
<keyword evidence="5" id="KW-1185">Reference proteome</keyword>